<organism evidence="1 2">
    <name type="scientific">Tanacetum coccineum</name>
    <dbReference type="NCBI Taxonomy" id="301880"/>
    <lineage>
        <taxon>Eukaryota</taxon>
        <taxon>Viridiplantae</taxon>
        <taxon>Streptophyta</taxon>
        <taxon>Embryophyta</taxon>
        <taxon>Tracheophyta</taxon>
        <taxon>Spermatophyta</taxon>
        <taxon>Magnoliopsida</taxon>
        <taxon>eudicotyledons</taxon>
        <taxon>Gunneridae</taxon>
        <taxon>Pentapetalae</taxon>
        <taxon>asterids</taxon>
        <taxon>campanulids</taxon>
        <taxon>Asterales</taxon>
        <taxon>Asteraceae</taxon>
        <taxon>Asteroideae</taxon>
        <taxon>Anthemideae</taxon>
        <taxon>Anthemidinae</taxon>
        <taxon>Tanacetum</taxon>
    </lineage>
</organism>
<protein>
    <submittedName>
        <fullName evidence="1">Reverse transcriptase domain-containing protein</fullName>
    </submittedName>
</protein>
<comment type="caution">
    <text evidence="1">The sequence shown here is derived from an EMBL/GenBank/DDBJ whole genome shotgun (WGS) entry which is preliminary data.</text>
</comment>
<keyword evidence="1" id="KW-0548">Nucleotidyltransferase</keyword>
<dbReference type="PANTHER" id="PTHR48475">
    <property type="entry name" value="RIBONUCLEASE H"/>
    <property type="match status" value="1"/>
</dbReference>
<dbReference type="Proteomes" id="UP001151760">
    <property type="component" value="Unassembled WGS sequence"/>
</dbReference>
<dbReference type="PANTHER" id="PTHR48475:SF1">
    <property type="entry name" value="RNASE H TYPE-1 DOMAIN-CONTAINING PROTEIN"/>
    <property type="match status" value="1"/>
</dbReference>
<evidence type="ECO:0000313" key="2">
    <source>
        <dbReference type="Proteomes" id="UP001151760"/>
    </source>
</evidence>
<keyword evidence="2" id="KW-1185">Reference proteome</keyword>
<reference evidence="1" key="1">
    <citation type="journal article" date="2022" name="Int. J. Mol. Sci.">
        <title>Draft Genome of Tanacetum Coccineum: Genomic Comparison of Closely Related Tanacetum-Family Plants.</title>
        <authorList>
            <person name="Yamashiro T."/>
            <person name="Shiraishi A."/>
            <person name="Nakayama K."/>
            <person name="Satake H."/>
        </authorList>
    </citation>
    <scope>NUCLEOTIDE SEQUENCE</scope>
</reference>
<keyword evidence="1" id="KW-0808">Transferase</keyword>
<dbReference type="Gene3D" id="3.30.420.10">
    <property type="entry name" value="Ribonuclease H-like superfamily/Ribonuclease H"/>
    <property type="match status" value="1"/>
</dbReference>
<keyword evidence="1" id="KW-0695">RNA-directed DNA polymerase</keyword>
<dbReference type="InterPro" id="IPR012337">
    <property type="entry name" value="RNaseH-like_sf"/>
</dbReference>
<reference evidence="1" key="2">
    <citation type="submission" date="2022-01" db="EMBL/GenBank/DDBJ databases">
        <authorList>
            <person name="Yamashiro T."/>
            <person name="Shiraishi A."/>
            <person name="Satake H."/>
            <person name="Nakayama K."/>
        </authorList>
    </citation>
    <scope>NUCLEOTIDE SEQUENCE</scope>
</reference>
<sequence>MAACKETEELRSRILRHKQGLSQRLLSTTRDQLENRIPLRVPFEVLPRRLQGLPSNPNGRRIQRQNSLLCMRRGLLLQEDVVWSQKCRGNIPKVSGQDPRKRGMTSRFTLSEFKNKRTIRQNIEALLVGLQIAQKWKLQTLAVFSGTPNFWEVAKAIQDCEKCKEQSAIRKAGTSGAIAARSTWPFSHWGIHILGPLPMAPGVPRIISSKEEKHFKEGMFADLCKGLKVTQSFSPITEHMEIMHHIERQLTRSQQGWVDNLAKTLWIHRTLPRNSQKETPFSLTYGSEAVIPIIETTDDRGRVQKATKGKESKEVASIKKAYYQNKLRKYHSARSSHPMYIVGDFVLLKRNANEWQGPYIINEVHKEELYTIVDTTDHSLVQTTKGTSLHGQGFTRSVGGDIGFEDGVEDGVASRRMHRHLGP</sequence>
<name>A0ABQ4YSP1_9ASTR</name>
<dbReference type="InterPro" id="IPR036397">
    <property type="entry name" value="RNaseH_sf"/>
</dbReference>
<evidence type="ECO:0000313" key="1">
    <source>
        <dbReference type="EMBL" id="GJS79643.1"/>
    </source>
</evidence>
<proteinExistence type="predicted"/>
<accession>A0ABQ4YSP1</accession>
<dbReference type="EMBL" id="BQNB010010612">
    <property type="protein sequence ID" value="GJS79643.1"/>
    <property type="molecule type" value="Genomic_DNA"/>
</dbReference>
<gene>
    <name evidence="1" type="ORF">Tco_0729524</name>
</gene>
<dbReference type="SUPFAM" id="SSF53098">
    <property type="entry name" value="Ribonuclease H-like"/>
    <property type="match status" value="1"/>
</dbReference>
<dbReference type="GO" id="GO:0003964">
    <property type="term" value="F:RNA-directed DNA polymerase activity"/>
    <property type="evidence" value="ECO:0007669"/>
    <property type="project" value="UniProtKB-KW"/>
</dbReference>